<gene>
    <name evidence="1" type="ORF">KPL71_006035</name>
</gene>
<evidence type="ECO:0000313" key="2">
    <source>
        <dbReference type="Proteomes" id="UP000829398"/>
    </source>
</evidence>
<dbReference type="EMBL" id="CM039171">
    <property type="protein sequence ID" value="KAH9797944.1"/>
    <property type="molecule type" value="Genomic_DNA"/>
</dbReference>
<evidence type="ECO:0000313" key="1">
    <source>
        <dbReference type="EMBL" id="KAH9797944.1"/>
    </source>
</evidence>
<reference evidence="2" key="1">
    <citation type="journal article" date="2023" name="Hortic. Res.">
        <title>A chromosome-level phased genome enabling allele-level studies in sweet orange: a case study on citrus Huanglongbing tolerance.</title>
        <authorList>
            <person name="Wu B."/>
            <person name="Yu Q."/>
            <person name="Deng Z."/>
            <person name="Duan Y."/>
            <person name="Luo F."/>
            <person name="Gmitter F. Jr."/>
        </authorList>
    </citation>
    <scope>NUCLEOTIDE SEQUENCE [LARGE SCALE GENOMIC DNA]</scope>
    <source>
        <strain evidence="2">cv. Valencia</strain>
    </source>
</reference>
<dbReference type="Proteomes" id="UP000829398">
    <property type="component" value="Chromosome 2"/>
</dbReference>
<accession>A0ACB8NK32</accession>
<keyword evidence="2" id="KW-1185">Reference proteome</keyword>
<comment type="caution">
    <text evidence="1">The sequence shown here is derived from an EMBL/GenBank/DDBJ whole genome shotgun (WGS) entry which is preliminary data.</text>
</comment>
<protein>
    <submittedName>
        <fullName evidence="1">S-type anion channel SLAH1</fullName>
    </submittedName>
</protein>
<proteinExistence type="predicted"/>
<name>A0ACB8NK32_CITSI</name>
<organism evidence="1 2">
    <name type="scientific">Citrus sinensis</name>
    <name type="common">Sweet orange</name>
    <name type="synonym">Citrus aurantium var. sinensis</name>
    <dbReference type="NCBI Taxonomy" id="2711"/>
    <lineage>
        <taxon>Eukaryota</taxon>
        <taxon>Viridiplantae</taxon>
        <taxon>Streptophyta</taxon>
        <taxon>Embryophyta</taxon>
        <taxon>Tracheophyta</taxon>
        <taxon>Spermatophyta</taxon>
        <taxon>Magnoliopsida</taxon>
        <taxon>eudicotyledons</taxon>
        <taxon>Gunneridae</taxon>
        <taxon>Pentapetalae</taxon>
        <taxon>rosids</taxon>
        <taxon>malvids</taxon>
        <taxon>Sapindales</taxon>
        <taxon>Rutaceae</taxon>
        <taxon>Aurantioideae</taxon>
        <taxon>Citrus</taxon>
    </lineage>
</organism>
<sequence length="366" mass="41145">MANVECNPPVEVVIDSSIITTKQEKFGQSLGVSKPAMSQSSSLLTRFYAGSFRISRSLCSLAMLWKILSEPKSDSQNICRILCMLPFTSFLWLWWLAFFAQASLSLLYILKFLHHVGVNYLYAPWISLLLLLQSAPLTVLNKVSYPVLCWVFSVPVVLLDVKIYGQWFTTEKRFLSVFANPTSQISVIPNFTVVERCLHVFLGMVHCMVLFITLYQHLSGSNTFPSILRPAFLLFFAAPSMGSSAWNSISGAFDTTSKMLFFLSLFLFISLACRPALFKKSIRKFNVAWWAYSFTSTFLTLASVEYAEEGKGRVAPAIMLVLSSLSVLTFLRLMLLTAANTNKLLHEDDPILSFVNNSKSRTFAAQ</sequence>